<feature type="transmembrane region" description="Helical" evidence="1">
    <location>
        <begin position="24"/>
        <end position="43"/>
    </location>
</feature>
<keyword evidence="1" id="KW-1133">Transmembrane helix</keyword>
<evidence type="ECO:0000256" key="1">
    <source>
        <dbReference type="SAM" id="Phobius"/>
    </source>
</evidence>
<accession>A0A833SG76</accession>
<name>A0A833SG76_9HYME</name>
<gene>
    <name evidence="2" type="ORF">E2986_13577</name>
</gene>
<keyword evidence="1" id="KW-0812">Transmembrane</keyword>
<protein>
    <submittedName>
        <fullName evidence="2">Uncharacterized protein</fullName>
    </submittedName>
</protein>
<evidence type="ECO:0000313" key="2">
    <source>
        <dbReference type="EMBL" id="KAF3426153.1"/>
    </source>
</evidence>
<organism evidence="2 3">
    <name type="scientific">Frieseomelitta varia</name>
    <dbReference type="NCBI Taxonomy" id="561572"/>
    <lineage>
        <taxon>Eukaryota</taxon>
        <taxon>Metazoa</taxon>
        <taxon>Ecdysozoa</taxon>
        <taxon>Arthropoda</taxon>
        <taxon>Hexapoda</taxon>
        <taxon>Insecta</taxon>
        <taxon>Pterygota</taxon>
        <taxon>Neoptera</taxon>
        <taxon>Endopterygota</taxon>
        <taxon>Hymenoptera</taxon>
        <taxon>Apocrita</taxon>
        <taxon>Aculeata</taxon>
        <taxon>Apoidea</taxon>
        <taxon>Anthophila</taxon>
        <taxon>Apidae</taxon>
        <taxon>Frieseomelitta</taxon>
    </lineage>
</organism>
<dbReference type="EMBL" id="WNWW01000339">
    <property type="protein sequence ID" value="KAF3426153.1"/>
    <property type="molecule type" value="Genomic_DNA"/>
</dbReference>
<sequence>MISYNFLANEDENPVTGWMKKMKVPLFAGVGLGVWIQAFKHPLGLETPSTFYTIARATIPVCGFGFFYLSGTYFASKIRNEDSPGNYAIGALCTTPVVRMFLPLVPCCHFVGALTLLSWALAYEFSTEWHPFPTDGQGFDMYSWSKQKPPSEPYIKRKSNSWFTLVPSE</sequence>
<reference evidence="2" key="1">
    <citation type="submission" date="2019-11" db="EMBL/GenBank/DDBJ databases">
        <title>The nuclear and mitochondrial genomes of Frieseomelitta varia - a highly eusocial stingless bee (Meliponini) with a permanently sterile worker caste.</title>
        <authorList>
            <person name="Freitas F.C.P."/>
            <person name="Lourenco A.P."/>
            <person name="Nunes F.M.F."/>
            <person name="Paschoal A.R."/>
            <person name="Abreu F.C.P."/>
            <person name="Barbin F.O."/>
            <person name="Bataglia L."/>
            <person name="Cardoso-Junior C.A.M."/>
            <person name="Cervoni M.S."/>
            <person name="Silva S.R."/>
            <person name="Dalarmi F."/>
            <person name="Del Lama M.A."/>
            <person name="Depintor T.S."/>
            <person name="Ferreira K.M."/>
            <person name="Goria P.S."/>
            <person name="Jaskot M.C."/>
            <person name="Lago D.C."/>
            <person name="Luna-Lucena D."/>
            <person name="Moda L.M."/>
            <person name="Nascimento L."/>
            <person name="Pedrino M."/>
            <person name="Rabico F.O."/>
            <person name="Sanches F.C."/>
            <person name="Santos D.E."/>
            <person name="Santos C.G."/>
            <person name="Vieira J."/>
            <person name="Lopes T.F."/>
            <person name="Barchuk A.R."/>
            <person name="Hartfelder K."/>
            <person name="Simoes Z.L.P."/>
            <person name="Bitondi M.M.G."/>
            <person name="Pinheiro D.G."/>
        </authorList>
    </citation>
    <scope>NUCLEOTIDE SEQUENCE</scope>
    <source>
        <strain evidence="2">USP_RPSP 00005682</strain>
        <tissue evidence="2">Whole individual</tissue>
    </source>
</reference>
<dbReference type="OrthoDB" id="1913277at2759"/>
<keyword evidence="3" id="KW-1185">Reference proteome</keyword>
<keyword evidence="1" id="KW-0472">Membrane</keyword>
<comment type="caution">
    <text evidence="2">The sequence shown here is derived from an EMBL/GenBank/DDBJ whole genome shotgun (WGS) entry which is preliminary data.</text>
</comment>
<dbReference type="Proteomes" id="UP000655588">
    <property type="component" value="Unassembled WGS sequence"/>
</dbReference>
<dbReference type="AlphaFoldDB" id="A0A833SG76"/>
<proteinExistence type="predicted"/>
<feature type="transmembrane region" description="Helical" evidence="1">
    <location>
        <begin position="101"/>
        <end position="122"/>
    </location>
</feature>
<evidence type="ECO:0000313" key="3">
    <source>
        <dbReference type="Proteomes" id="UP000655588"/>
    </source>
</evidence>
<feature type="transmembrane region" description="Helical" evidence="1">
    <location>
        <begin position="49"/>
        <end position="69"/>
    </location>
</feature>